<dbReference type="Pfam" id="PF00652">
    <property type="entry name" value="Ricin_B_lectin"/>
    <property type="match status" value="1"/>
</dbReference>
<evidence type="ECO:0000256" key="2">
    <source>
        <dbReference type="ARBA" id="ARBA00023295"/>
    </source>
</evidence>
<accession>A0ABQ5QYK2</accession>
<evidence type="ECO:0000256" key="4">
    <source>
        <dbReference type="SAM" id="SignalP"/>
    </source>
</evidence>
<dbReference type="InterPro" id="IPR035992">
    <property type="entry name" value="Ricin_B-like_lectins"/>
</dbReference>
<dbReference type="SUPFAM" id="SSF51445">
    <property type="entry name" value="(Trans)glycosidases"/>
    <property type="match status" value="1"/>
</dbReference>
<feature type="signal peptide" evidence="4">
    <location>
        <begin position="1"/>
        <end position="37"/>
    </location>
</feature>
<protein>
    <submittedName>
        <fullName evidence="6">Carbohydrate-binding protein</fullName>
    </submittedName>
</protein>
<dbReference type="Proteomes" id="UP001144280">
    <property type="component" value="Unassembled WGS sequence"/>
</dbReference>
<comment type="similarity">
    <text evidence="3">Belongs to the glycosyl hydrolase 5 (cellulase A) family.</text>
</comment>
<keyword evidence="1 3" id="KW-0378">Hydrolase</keyword>
<dbReference type="SMART" id="SM00458">
    <property type="entry name" value="RICIN"/>
    <property type="match status" value="1"/>
</dbReference>
<name>A0ABQ5QYK2_9ACTN</name>
<dbReference type="SUPFAM" id="SSF50370">
    <property type="entry name" value="Ricin B-like lectins"/>
    <property type="match status" value="1"/>
</dbReference>
<keyword evidence="4" id="KW-0732">Signal</keyword>
<dbReference type="Gene3D" id="3.20.20.80">
    <property type="entry name" value="Glycosidases"/>
    <property type="match status" value="1"/>
</dbReference>
<comment type="caution">
    <text evidence="6">The sequence shown here is derived from an EMBL/GenBank/DDBJ whole genome shotgun (WGS) entry which is preliminary data.</text>
</comment>
<proteinExistence type="inferred from homology"/>
<dbReference type="InterPro" id="IPR001547">
    <property type="entry name" value="Glyco_hydro_5"/>
</dbReference>
<gene>
    <name evidence="6" type="ORF">Pa4123_49090</name>
</gene>
<evidence type="ECO:0000256" key="1">
    <source>
        <dbReference type="ARBA" id="ARBA00022801"/>
    </source>
</evidence>
<feature type="chain" id="PRO_5045712973" evidence="4">
    <location>
        <begin position="38"/>
        <end position="483"/>
    </location>
</feature>
<keyword evidence="7" id="KW-1185">Reference proteome</keyword>
<dbReference type="Pfam" id="PF00150">
    <property type="entry name" value="Cellulase"/>
    <property type="match status" value="1"/>
</dbReference>
<evidence type="ECO:0000313" key="7">
    <source>
        <dbReference type="Proteomes" id="UP001144280"/>
    </source>
</evidence>
<dbReference type="EMBL" id="BSDI01000026">
    <property type="protein sequence ID" value="GLH99633.1"/>
    <property type="molecule type" value="Genomic_DNA"/>
</dbReference>
<evidence type="ECO:0000313" key="6">
    <source>
        <dbReference type="EMBL" id="GLH99633.1"/>
    </source>
</evidence>
<evidence type="ECO:0000256" key="3">
    <source>
        <dbReference type="RuleBase" id="RU361153"/>
    </source>
</evidence>
<dbReference type="Gene3D" id="2.80.10.50">
    <property type="match status" value="1"/>
</dbReference>
<reference evidence="6" key="1">
    <citation type="submission" date="2022-12" db="EMBL/GenBank/DDBJ databases">
        <title>New Phytohabitans aurantiacus sp. RD004123 nov., an actinomycete isolated from soil.</title>
        <authorList>
            <person name="Triningsih D.W."/>
            <person name="Harunari E."/>
            <person name="Igarashi Y."/>
        </authorList>
    </citation>
    <scope>NUCLEOTIDE SEQUENCE</scope>
    <source>
        <strain evidence="6">RD004123</strain>
    </source>
</reference>
<dbReference type="CDD" id="cd23418">
    <property type="entry name" value="beta-trefoil_Ricin_XLN-like"/>
    <property type="match status" value="1"/>
</dbReference>
<dbReference type="InterPro" id="IPR017853">
    <property type="entry name" value="GH"/>
</dbReference>
<dbReference type="InterPro" id="IPR000772">
    <property type="entry name" value="Ricin_B_lectin"/>
</dbReference>
<evidence type="ECO:0000259" key="5">
    <source>
        <dbReference type="SMART" id="SM00458"/>
    </source>
</evidence>
<sequence>MPQSHARRHVARALVCALATLGATQVAVLGVASPAAADTTQFRGVNWARLGDNFHQGPLVLHGLSSTDSYATVVAKANAVYTGFENNLGANTVRLPINTYTVGTAWWNAYTGAIDAATAKGFKVVLSYWDDGVAASGGRIVNTAAFNTMWNTVVAKYGGNDLVYFEPMNEPGGHSASDWANVVSTWISSRPSIPRSRIFVSGAGLNTDIKSMCADRRLDGTLLSLHHYTFFSGAKNYDQWVAFLRDAIGSCAARTVIDEFGAPMDTGLNYHDAASADNFVRYFRATTAVLRELRIGSIYWPGLGGKIRAGQSDDWYAMQKLHGSGTNLTLSTPNASGLDRLRYGWGLDGGGPGPGPGPASLLRNVATGRCLDIPGGTTANVQVQVSACASTPAQQWTSTAAGQLTALGGQRCLDAYNAGTTNGTVVGTYACNGGANQRWTIGADGTIRGVHSGLCLDVNASTSRVQLWSCWGGDNQKWQAQSS</sequence>
<dbReference type="PROSITE" id="PS50231">
    <property type="entry name" value="RICIN_B_LECTIN"/>
    <property type="match status" value="1"/>
</dbReference>
<keyword evidence="2 3" id="KW-0326">Glycosidase</keyword>
<feature type="domain" description="Ricin B lectin" evidence="5">
    <location>
        <begin position="357"/>
        <end position="481"/>
    </location>
</feature>
<organism evidence="6 7">
    <name type="scientific">Phytohabitans aurantiacus</name>
    <dbReference type="NCBI Taxonomy" id="3016789"/>
    <lineage>
        <taxon>Bacteria</taxon>
        <taxon>Bacillati</taxon>
        <taxon>Actinomycetota</taxon>
        <taxon>Actinomycetes</taxon>
        <taxon>Micromonosporales</taxon>
        <taxon>Micromonosporaceae</taxon>
    </lineage>
</organism>